<dbReference type="RefSeq" id="WP_126555557.1">
    <property type="nucleotide sequence ID" value="NZ_BIFS01000002.1"/>
</dbReference>
<evidence type="ECO:0000313" key="1">
    <source>
        <dbReference type="EMBL" id="GCE22577.1"/>
    </source>
</evidence>
<proteinExistence type="predicted"/>
<dbReference type="Proteomes" id="UP000287188">
    <property type="component" value="Unassembled WGS sequence"/>
</dbReference>
<sequence length="123" mass="14375">MRKSTLKDAKENPFKASAIETHHYPIERSLLNACDPKKLRVTFPQIKDHQTLEEFIDSEDNIMVLCDIHHRHPHYGIHHLLAQDFFIQPYLYGGYQVVAEVEEQTKILAANERVIKRHTTTKS</sequence>
<evidence type="ECO:0000313" key="2">
    <source>
        <dbReference type="Proteomes" id="UP000287188"/>
    </source>
</evidence>
<accession>A0A402AU21</accession>
<protein>
    <submittedName>
        <fullName evidence="1">Uncharacterized protein</fullName>
    </submittedName>
</protein>
<reference evidence="2" key="1">
    <citation type="submission" date="2018-12" db="EMBL/GenBank/DDBJ databases">
        <title>Tengunoibacter tsumagoiensis gen. nov., sp. nov., Dictyobacter kobayashii sp. nov., D. alpinus sp. nov., and D. joshuensis sp. nov. and description of Dictyobacteraceae fam. nov. within the order Ktedonobacterales isolated from Tengu-no-mugimeshi.</title>
        <authorList>
            <person name="Wang C.M."/>
            <person name="Zheng Y."/>
            <person name="Sakai Y."/>
            <person name="Toyoda A."/>
            <person name="Minakuchi Y."/>
            <person name="Abe K."/>
            <person name="Yokota A."/>
            <person name="Yabe S."/>
        </authorList>
    </citation>
    <scope>NUCLEOTIDE SEQUENCE [LARGE SCALE GENOMIC DNA]</scope>
    <source>
        <strain evidence="2">Uno11</strain>
    </source>
</reference>
<keyword evidence="2" id="KW-1185">Reference proteome</keyword>
<name>A0A402AU21_9CHLR</name>
<comment type="caution">
    <text evidence="1">The sequence shown here is derived from an EMBL/GenBank/DDBJ whole genome shotgun (WGS) entry which is preliminary data.</text>
</comment>
<gene>
    <name evidence="1" type="ORF">KDK_63770</name>
</gene>
<dbReference type="AlphaFoldDB" id="A0A402AU21"/>
<dbReference type="EMBL" id="BIFS01000002">
    <property type="protein sequence ID" value="GCE22577.1"/>
    <property type="molecule type" value="Genomic_DNA"/>
</dbReference>
<organism evidence="1 2">
    <name type="scientific">Dictyobacter kobayashii</name>
    <dbReference type="NCBI Taxonomy" id="2014872"/>
    <lineage>
        <taxon>Bacteria</taxon>
        <taxon>Bacillati</taxon>
        <taxon>Chloroflexota</taxon>
        <taxon>Ktedonobacteria</taxon>
        <taxon>Ktedonobacterales</taxon>
        <taxon>Dictyobacteraceae</taxon>
        <taxon>Dictyobacter</taxon>
    </lineage>
</organism>